<dbReference type="InterPro" id="IPR036574">
    <property type="entry name" value="Scorpion_toxin-like_sf"/>
</dbReference>
<dbReference type="InterPro" id="IPR003614">
    <property type="entry name" value="Knottins"/>
</dbReference>
<dbReference type="SUPFAM" id="SSF57095">
    <property type="entry name" value="Scorpion toxin-like"/>
    <property type="match status" value="1"/>
</dbReference>
<evidence type="ECO:0000313" key="3">
    <source>
        <dbReference type="EMBL" id="CAL4992400.1"/>
    </source>
</evidence>
<dbReference type="Pfam" id="PF00304">
    <property type="entry name" value="Gamma-thionin"/>
    <property type="match status" value="1"/>
</dbReference>
<evidence type="ECO:0000313" key="4">
    <source>
        <dbReference type="Proteomes" id="UP001497457"/>
    </source>
</evidence>
<reference evidence="3 4" key="2">
    <citation type="submission" date="2024-10" db="EMBL/GenBank/DDBJ databases">
        <authorList>
            <person name="Ryan C."/>
        </authorList>
    </citation>
    <scope>NUCLEOTIDE SEQUENCE [LARGE SCALE GENOMIC DNA]</scope>
</reference>
<sequence>MAASSRKNVSAAVAVVVLLIIIATAGNAQEGDVCTHLSDTYRGFCWSGNGCDETCRHENLHTIFGMCDFHFPPRCLCYLPCQP</sequence>
<keyword evidence="1" id="KW-0732">Signal</keyword>
<feature type="signal peptide" evidence="1">
    <location>
        <begin position="1"/>
        <end position="28"/>
    </location>
</feature>
<dbReference type="EMBL" id="OZ075134">
    <property type="protein sequence ID" value="CAL4992400.1"/>
    <property type="molecule type" value="Genomic_DNA"/>
</dbReference>
<dbReference type="AlphaFoldDB" id="A0ABC9B3V7"/>
<evidence type="ECO:0000259" key="2">
    <source>
        <dbReference type="Pfam" id="PF00304"/>
    </source>
</evidence>
<protein>
    <recommendedName>
        <fullName evidence="2">Knottins-like domain-containing protein</fullName>
    </recommendedName>
</protein>
<organism evidence="3 4">
    <name type="scientific">Urochloa decumbens</name>
    <dbReference type="NCBI Taxonomy" id="240449"/>
    <lineage>
        <taxon>Eukaryota</taxon>
        <taxon>Viridiplantae</taxon>
        <taxon>Streptophyta</taxon>
        <taxon>Embryophyta</taxon>
        <taxon>Tracheophyta</taxon>
        <taxon>Spermatophyta</taxon>
        <taxon>Magnoliopsida</taxon>
        <taxon>Liliopsida</taxon>
        <taxon>Poales</taxon>
        <taxon>Poaceae</taxon>
        <taxon>PACMAD clade</taxon>
        <taxon>Panicoideae</taxon>
        <taxon>Panicodae</taxon>
        <taxon>Paniceae</taxon>
        <taxon>Melinidinae</taxon>
        <taxon>Urochloa</taxon>
    </lineage>
</organism>
<proteinExistence type="predicted"/>
<reference evidence="4" key="1">
    <citation type="submission" date="2024-06" db="EMBL/GenBank/DDBJ databases">
        <authorList>
            <person name="Ryan C."/>
        </authorList>
    </citation>
    <scope>NUCLEOTIDE SEQUENCE [LARGE SCALE GENOMIC DNA]</scope>
</reference>
<name>A0ABC9B3V7_9POAL</name>
<keyword evidence="4" id="KW-1185">Reference proteome</keyword>
<feature type="chain" id="PRO_5044872762" description="Knottins-like domain-containing protein" evidence="1">
    <location>
        <begin position="29"/>
        <end position="83"/>
    </location>
</feature>
<evidence type="ECO:0000256" key="1">
    <source>
        <dbReference type="SAM" id="SignalP"/>
    </source>
</evidence>
<dbReference type="Gene3D" id="3.30.30.10">
    <property type="entry name" value="Knottin, scorpion toxin-like"/>
    <property type="match status" value="1"/>
</dbReference>
<gene>
    <name evidence="3" type="ORF">URODEC1_LOCUS61087</name>
</gene>
<feature type="domain" description="Knottins-like" evidence="2">
    <location>
        <begin position="33"/>
        <end position="81"/>
    </location>
</feature>
<accession>A0ABC9B3V7</accession>
<dbReference type="Proteomes" id="UP001497457">
    <property type="component" value="Chromosome 24b"/>
</dbReference>